<reference evidence="2 3" key="1">
    <citation type="submission" date="2011-09" db="EMBL/GenBank/DDBJ databases">
        <authorList>
            <person name="Pope W.H."/>
            <person name="Pedulla M.L."/>
            <person name="Ford M.E."/>
            <person name="Peebles C.L."/>
            <person name="Hatfull G.H."/>
            <person name="Hendrix R.W."/>
        </authorList>
    </citation>
    <scope>NUCLEOTIDE SEQUENCE [LARGE SCALE GENOMIC DNA]</scope>
    <source>
        <strain evidence="2">G</strain>
    </source>
</reference>
<dbReference type="Pfam" id="PF09511">
    <property type="entry name" value="RNA_lig_T4_1"/>
    <property type="match status" value="1"/>
</dbReference>
<organism evidence="2 3">
    <name type="scientific">Bacillus phage G</name>
    <dbReference type="NCBI Taxonomy" id="2884420"/>
    <lineage>
        <taxon>Viruses</taxon>
        <taxon>Duplodnaviria</taxon>
        <taxon>Heunggongvirae</taxon>
        <taxon>Uroviricota</taxon>
        <taxon>Caudoviricetes</taxon>
        <taxon>Donellivirus</taxon>
        <taxon>Donellivirus gee</taxon>
    </lineage>
</organism>
<dbReference type="Proteomes" id="UP000009273">
    <property type="component" value="Segment"/>
</dbReference>
<dbReference type="KEGG" id="vg:18563480"/>
<dbReference type="EMBL" id="JN638751">
    <property type="protein sequence ID" value="AEO93524.1"/>
    <property type="molecule type" value="Genomic_DNA"/>
</dbReference>
<accession>G3MA06</accession>
<name>G3MA06_9CAUD</name>
<evidence type="ECO:0000313" key="2">
    <source>
        <dbReference type="EMBL" id="AEO93524.1"/>
    </source>
</evidence>
<keyword evidence="3" id="KW-1185">Reference proteome</keyword>
<dbReference type="OrthoDB" id="8076at10239"/>
<protein>
    <submittedName>
        <fullName evidence="2">Gp265</fullName>
    </submittedName>
</protein>
<feature type="domain" description="T4 RNA ligase 1-like N-terminal" evidence="1">
    <location>
        <begin position="140"/>
        <end position="334"/>
    </location>
</feature>
<proteinExistence type="predicted"/>
<gene>
    <name evidence="2" type="primary">265</name>
    <name evidence="2" type="ORF">G_265</name>
</gene>
<evidence type="ECO:0000313" key="3">
    <source>
        <dbReference type="Proteomes" id="UP000009273"/>
    </source>
</evidence>
<dbReference type="InterPro" id="IPR019039">
    <property type="entry name" value="T4-Rnl1-like_N"/>
</dbReference>
<dbReference type="RefSeq" id="YP_009015568.1">
    <property type="nucleotide sequence ID" value="NC_023719.1"/>
</dbReference>
<dbReference type="GeneID" id="18563480"/>
<evidence type="ECO:0000259" key="1">
    <source>
        <dbReference type="Pfam" id="PF09511"/>
    </source>
</evidence>
<sequence>MQDLVPIKVIKAVEMVYDILKLPFEKFSLFSKSKSVSFEEKLDFVKKLTPKDVNSIKVAIHQKIMLGKILEGIMKEIDSPFYKKKYVNAQSSDLATVLNEFQSQLINLLIRYEATENRVLLHYSQFPTYSRDWNNSTRYSRGIVIDLDDYNVVVHPYDKFFNYLEMKETKDENLPDLPYEAATKLDGSEGILYPAKNGDLRIITKGGFHTDQGKFATELLWSKYAKQAQYVKDSKLFDYYTFTFEILYAQDDPNRIVVAYNDADLRLIGVKDLKTHQDLSYAEVIKMAKELGFAHTELEDITLEEILEEREKRENFEGWVVRFSNGLYMKIKCKAYLDLHGARFGSSIKSVFVLLKEEKWDDFISSIPEEIKHVPEALQKRVIKFARYQTKKAHDLYLTLPQVESQKDFAIYVNQNIPKEFRDYMFKIRSGKEVNVFDSTWLRFKAGLENWENKQSE</sequence>